<reference evidence="4" key="1">
    <citation type="submission" date="2019-10" db="EMBL/GenBank/DDBJ databases">
        <title>Lacipirellula parvula gen. nov., sp. nov., representing a lineage of planctomycetes widespread in freshwater anoxic habitats, and description of the family Lacipirellulaceae.</title>
        <authorList>
            <person name="Dedysh S.N."/>
            <person name="Kulichevskaya I.S."/>
            <person name="Beletsky A.V."/>
            <person name="Rakitin A.L."/>
            <person name="Mardanov A.V."/>
            <person name="Ivanova A.A."/>
            <person name="Saltykova V.X."/>
            <person name="Rijpstra W.I.C."/>
            <person name="Sinninghe Damste J.S."/>
            <person name="Ravin N.V."/>
        </authorList>
    </citation>
    <scope>NUCLEOTIDE SEQUENCE [LARGE SCALE GENOMIC DNA]</scope>
    <source>
        <strain evidence="4">PX69</strain>
    </source>
</reference>
<protein>
    <submittedName>
        <fullName evidence="3">Type I phosphodiesterase/nucleotide pyrophosphatase</fullName>
    </submittedName>
</protein>
<keyword evidence="1" id="KW-0802">TPR repeat</keyword>
<dbReference type="InterPro" id="IPR002591">
    <property type="entry name" value="Phosphodiest/P_Trfase"/>
</dbReference>
<dbReference type="SMART" id="SM00028">
    <property type="entry name" value="TPR"/>
    <property type="match status" value="3"/>
</dbReference>
<proteinExistence type="predicted"/>
<dbReference type="Gene3D" id="3.40.720.10">
    <property type="entry name" value="Alkaline Phosphatase, subunit A"/>
    <property type="match status" value="1"/>
</dbReference>
<dbReference type="PANTHER" id="PTHR10151">
    <property type="entry name" value="ECTONUCLEOTIDE PYROPHOSPHATASE/PHOSPHODIESTERASE"/>
    <property type="match status" value="1"/>
</dbReference>
<evidence type="ECO:0000313" key="4">
    <source>
        <dbReference type="Proteomes" id="UP000326837"/>
    </source>
</evidence>
<dbReference type="SUPFAM" id="SSF53649">
    <property type="entry name" value="Alkaline phosphatase-like"/>
    <property type="match status" value="1"/>
</dbReference>
<dbReference type="PANTHER" id="PTHR10151:SF120">
    <property type="entry name" value="BIS(5'-ADENOSYL)-TRIPHOSPHATASE"/>
    <property type="match status" value="1"/>
</dbReference>
<sequence length="668" mass="72440">MSNRLAKRVLLIGWDAADWKVIRPLLAEGKLPTLARLIDGGVSGNLATIQPMLSPMLWNSIATGKRADKHGICSFVEPLPDLSGIRPVASTSRTCKAIWNILTQAGLTSNVVSWFASHPAEPIRGSIVSDRYAAQSAAWQDGAQLPAGTVHPASLAERLAPFIVSPRDLDAAALLPFVPRAAEIDQEHDDRLAKLAGIVARTSTVHAAACQLAHQDDWDFMAVYYSAIDEFGHHFMPYHPPHVGGVSERDAAIYGDAVASCYRFHDMMLESLLAYAGPETTVVLVSDHGFHHSERRPGADAWQHPETWHREFGVACIHGPGIRRGGALHGATLLDVTPTVLALLGLPIGNDMDGRPWLEICTEPPTVDYVESWEPDASDAGMHREEFRDDPVASALVMRQLIDLGYLSAANEDGRAECEQAIKDARINRAVAVASSRRVANALPLWQELAAAHPDEPGFQFQVASCRLRLSQWDACHEAIEKLPPGLRHSPHGQLLEASLAIGEERLGDAQAIARTLAAASLPDAGLYNQLGQLFLSTSAWNEAEAAFRRALELLPESSVALDGLAQLSLRRNDFPAAVEQALSAVELTHFFPAAHFHLGEGLSGAGRDAEAIAAYETALGMGFEPQTMHDRLAALYRLRNPARAAQHRARSQASSNPQPPEFVVGRR</sequence>
<dbReference type="Gene3D" id="1.25.40.10">
    <property type="entry name" value="Tetratricopeptide repeat domain"/>
    <property type="match status" value="1"/>
</dbReference>
<evidence type="ECO:0000256" key="2">
    <source>
        <dbReference type="SAM" id="MobiDB-lite"/>
    </source>
</evidence>
<keyword evidence="4" id="KW-1185">Reference proteome</keyword>
<dbReference type="GO" id="GO:0016787">
    <property type="term" value="F:hydrolase activity"/>
    <property type="evidence" value="ECO:0007669"/>
    <property type="project" value="UniProtKB-ARBA"/>
</dbReference>
<feature type="repeat" description="TPR" evidence="1">
    <location>
        <begin position="525"/>
        <end position="558"/>
    </location>
</feature>
<dbReference type="KEGG" id="lpav:PLANPX_0947"/>
<feature type="region of interest" description="Disordered" evidence="2">
    <location>
        <begin position="646"/>
        <end position="668"/>
    </location>
</feature>
<gene>
    <name evidence="3" type="ORF">PLANPX_0947</name>
</gene>
<dbReference type="Proteomes" id="UP000326837">
    <property type="component" value="Chromosome"/>
</dbReference>
<dbReference type="PROSITE" id="PS50005">
    <property type="entry name" value="TPR"/>
    <property type="match status" value="1"/>
</dbReference>
<evidence type="ECO:0000256" key="1">
    <source>
        <dbReference type="PROSITE-ProRule" id="PRU00339"/>
    </source>
</evidence>
<dbReference type="EMBL" id="AP021861">
    <property type="protein sequence ID" value="BBO31335.1"/>
    <property type="molecule type" value="Genomic_DNA"/>
</dbReference>
<dbReference type="InterPro" id="IPR017850">
    <property type="entry name" value="Alkaline_phosphatase_core_sf"/>
</dbReference>
<accession>A0A5K7X4M2</accession>
<name>A0A5K7X4M2_9BACT</name>
<evidence type="ECO:0000313" key="3">
    <source>
        <dbReference type="EMBL" id="BBO31335.1"/>
    </source>
</evidence>
<dbReference type="RefSeq" id="WP_152097496.1">
    <property type="nucleotide sequence ID" value="NZ_AP021861.1"/>
</dbReference>
<organism evidence="3 4">
    <name type="scientific">Lacipirellula parvula</name>
    <dbReference type="NCBI Taxonomy" id="2650471"/>
    <lineage>
        <taxon>Bacteria</taxon>
        <taxon>Pseudomonadati</taxon>
        <taxon>Planctomycetota</taxon>
        <taxon>Planctomycetia</taxon>
        <taxon>Pirellulales</taxon>
        <taxon>Lacipirellulaceae</taxon>
        <taxon>Lacipirellula</taxon>
    </lineage>
</organism>
<dbReference type="AlphaFoldDB" id="A0A5K7X4M2"/>
<dbReference type="InterPro" id="IPR011990">
    <property type="entry name" value="TPR-like_helical_dom_sf"/>
</dbReference>
<dbReference type="SUPFAM" id="SSF48452">
    <property type="entry name" value="TPR-like"/>
    <property type="match status" value="1"/>
</dbReference>
<dbReference type="Pfam" id="PF01663">
    <property type="entry name" value="Phosphodiest"/>
    <property type="match status" value="1"/>
</dbReference>
<dbReference type="InterPro" id="IPR019734">
    <property type="entry name" value="TPR_rpt"/>
</dbReference>